<proteinExistence type="predicted"/>
<sequence>MSSDENIIELGATDSAFVVRGDGSHDIFLEKQEDTDEISEAAYLVAGLSIAYVHQPEKLKEFVDQVFVSVDGDE</sequence>
<accession>L0R7T7</accession>
<reference evidence="1 2" key="1">
    <citation type="submission" date="2012-10" db="EMBL/GenBank/DDBJ databases">
        <authorList>
            <person name="Genoscope - CEA"/>
        </authorList>
    </citation>
    <scope>NUCLEOTIDE SEQUENCE [LARGE SCALE GENOMIC DNA]</scope>
    <source>
        <strain evidence="2">AM13 / DSM 14728</strain>
    </source>
</reference>
<dbReference type="STRING" id="1121451.DESAM_10279"/>
<dbReference type="PATRIC" id="fig|1121451.3.peg.256"/>
<evidence type="ECO:0000313" key="2">
    <source>
        <dbReference type="Proteomes" id="UP000010808"/>
    </source>
</evidence>
<dbReference type="AlphaFoldDB" id="L0R7T7"/>
<dbReference type="HOGENOM" id="CLU_2681706_0_0_7"/>
<dbReference type="RefSeq" id="WP_015334870.1">
    <property type="nucleotide sequence ID" value="NC_020055.1"/>
</dbReference>
<dbReference type="KEGG" id="dhy:DESAM_10279"/>
<organism evidence="1 2">
    <name type="scientific">Maridesulfovibrio hydrothermalis AM13 = DSM 14728</name>
    <dbReference type="NCBI Taxonomy" id="1121451"/>
    <lineage>
        <taxon>Bacteria</taxon>
        <taxon>Pseudomonadati</taxon>
        <taxon>Thermodesulfobacteriota</taxon>
        <taxon>Desulfovibrionia</taxon>
        <taxon>Desulfovibrionales</taxon>
        <taxon>Desulfovibrionaceae</taxon>
        <taxon>Maridesulfovibrio</taxon>
    </lineage>
</organism>
<dbReference type="EMBL" id="FO203522">
    <property type="protein sequence ID" value="CCO22260.1"/>
    <property type="molecule type" value="Genomic_DNA"/>
</dbReference>
<keyword evidence="2" id="KW-1185">Reference proteome</keyword>
<gene>
    <name evidence="1" type="ORF">DESAM_10279</name>
</gene>
<dbReference type="Proteomes" id="UP000010808">
    <property type="component" value="Chromosome"/>
</dbReference>
<evidence type="ECO:0000313" key="1">
    <source>
        <dbReference type="EMBL" id="CCO22260.1"/>
    </source>
</evidence>
<protein>
    <submittedName>
        <fullName evidence="1">Uncharacterized protein</fullName>
    </submittedName>
</protein>
<name>L0R7T7_9BACT</name>